<dbReference type="GO" id="GO:0016491">
    <property type="term" value="F:oxidoreductase activity"/>
    <property type="evidence" value="ECO:0007669"/>
    <property type="project" value="UniProtKB-KW"/>
</dbReference>
<dbReference type="EMBL" id="MGEG01000057">
    <property type="protein sequence ID" value="OGL77715.1"/>
    <property type="molecule type" value="Genomic_DNA"/>
</dbReference>
<evidence type="ECO:0000313" key="9">
    <source>
        <dbReference type="Proteomes" id="UP000176598"/>
    </source>
</evidence>
<evidence type="ECO:0000256" key="4">
    <source>
        <dbReference type="ARBA" id="ARBA00023157"/>
    </source>
</evidence>
<evidence type="ECO:0000256" key="6">
    <source>
        <dbReference type="SAM" id="Phobius"/>
    </source>
</evidence>
<dbReference type="InterPro" id="IPR013766">
    <property type="entry name" value="Thioredoxin_domain"/>
</dbReference>
<feature type="transmembrane region" description="Helical" evidence="6">
    <location>
        <begin position="20"/>
        <end position="45"/>
    </location>
</feature>
<dbReference type="PROSITE" id="PS51352">
    <property type="entry name" value="THIOREDOXIN_2"/>
    <property type="match status" value="1"/>
</dbReference>
<evidence type="ECO:0000313" key="8">
    <source>
        <dbReference type="EMBL" id="OGL77715.1"/>
    </source>
</evidence>
<dbReference type="AlphaFoldDB" id="A0A1F7UHF5"/>
<dbReference type="Gene3D" id="3.40.30.10">
    <property type="entry name" value="Glutaredoxin"/>
    <property type="match status" value="1"/>
</dbReference>
<comment type="caution">
    <text evidence="8">The sequence shown here is derived from an EMBL/GenBank/DDBJ whole genome shotgun (WGS) entry which is preliminary data.</text>
</comment>
<keyword evidence="5" id="KW-0676">Redox-active center</keyword>
<dbReference type="PANTHER" id="PTHR13887:SF14">
    <property type="entry name" value="DISULFIDE BOND FORMATION PROTEIN D"/>
    <property type="match status" value="1"/>
</dbReference>
<evidence type="ECO:0000256" key="1">
    <source>
        <dbReference type="ARBA" id="ARBA00005791"/>
    </source>
</evidence>
<protein>
    <recommendedName>
        <fullName evidence="7">Thioredoxin domain-containing protein</fullName>
    </recommendedName>
</protein>
<gene>
    <name evidence="8" type="ORF">A3F28_01965</name>
</gene>
<keyword evidence="6" id="KW-0812">Transmembrane</keyword>
<feature type="domain" description="Thioredoxin" evidence="7">
    <location>
        <begin position="62"/>
        <end position="253"/>
    </location>
</feature>
<keyword evidence="6" id="KW-1133">Transmembrane helix</keyword>
<dbReference type="Pfam" id="PF13462">
    <property type="entry name" value="Thioredoxin_4"/>
    <property type="match status" value="1"/>
</dbReference>
<dbReference type="InterPro" id="IPR036249">
    <property type="entry name" value="Thioredoxin-like_sf"/>
</dbReference>
<proteinExistence type="inferred from homology"/>
<evidence type="ECO:0000256" key="3">
    <source>
        <dbReference type="ARBA" id="ARBA00023002"/>
    </source>
</evidence>
<dbReference type="Proteomes" id="UP000176598">
    <property type="component" value="Unassembled WGS sequence"/>
</dbReference>
<dbReference type="SUPFAM" id="SSF52833">
    <property type="entry name" value="Thioredoxin-like"/>
    <property type="match status" value="1"/>
</dbReference>
<keyword evidence="2" id="KW-0732">Signal</keyword>
<keyword evidence="4" id="KW-1015">Disulfide bond</keyword>
<evidence type="ECO:0000256" key="5">
    <source>
        <dbReference type="ARBA" id="ARBA00023284"/>
    </source>
</evidence>
<organism evidence="8 9">
    <name type="scientific">Candidatus Uhrbacteria bacterium RIFCSPHIGHO2_12_FULL_57_11</name>
    <dbReference type="NCBI Taxonomy" id="1802398"/>
    <lineage>
        <taxon>Bacteria</taxon>
        <taxon>Candidatus Uhriibacteriota</taxon>
    </lineage>
</organism>
<dbReference type="InterPro" id="IPR012336">
    <property type="entry name" value="Thioredoxin-like_fold"/>
</dbReference>
<keyword evidence="3" id="KW-0560">Oxidoreductase</keyword>
<keyword evidence="6" id="KW-0472">Membrane</keyword>
<sequence>MYTEKEPGKNWLETTPSKTAFIFGLILGLAVAFIIGFFILLNLVLGGGKLALGKTATNSNQPTAAANAPSAAAAQAPSPSAPINIEITDSDHVRGPANAKVTLVEFSDFQCPFCGRFLPSLQKLLSEYGDQVRLVYRHFPLDSIHPWARPAAEASECASEQGKFWEYHDALFAKQDELSEDVLKQIASDLKLNTNTFNDCYSSGKYRQEVEDDYQSGIAAGARGTPHTIINGTGVSGAIPYDQLKGIIDQLIKG</sequence>
<evidence type="ECO:0000256" key="2">
    <source>
        <dbReference type="ARBA" id="ARBA00022729"/>
    </source>
</evidence>
<dbReference type="PANTHER" id="PTHR13887">
    <property type="entry name" value="GLUTATHIONE S-TRANSFERASE KAPPA"/>
    <property type="match status" value="1"/>
</dbReference>
<reference evidence="8 9" key="1">
    <citation type="journal article" date="2016" name="Nat. Commun.">
        <title>Thousands of microbial genomes shed light on interconnected biogeochemical processes in an aquifer system.</title>
        <authorList>
            <person name="Anantharaman K."/>
            <person name="Brown C.T."/>
            <person name="Hug L.A."/>
            <person name="Sharon I."/>
            <person name="Castelle C.J."/>
            <person name="Probst A.J."/>
            <person name="Thomas B.C."/>
            <person name="Singh A."/>
            <person name="Wilkins M.J."/>
            <person name="Karaoz U."/>
            <person name="Brodie E.L."/>
            <person name="Williams K.H."/>
            <person name="Hubbard S.S."/>
            <person name="Banfield J.F."/>
        </authorList>
    </citation>
    <scope>NUCLEOTIDE SEQUENCE [LARGE SCALE GENOMIC DNA]</scope>
</reference>
<evidence type="ECO:0000259" key="7">
    <source>
        <dbReference type="PROSITE" id="PS51352"/>
    </source>
</evidence>
<name>A0A1F7UHF5_9BACT</name>
<comment type="similarity">
    <text evidence="1">Belongs to the thioredoxin family. DsbA subfamily.</text>
</comment>
<accession>A0A1F7UHF5</accession>